<evidence type="ECO:0000313" key="9">
    <source>
        <dbReference type="EMBL" id="MEN5376411.1"/>
    </source>
</evidence>
<evidence type="ECO:0000256" key="3">
    <source>
        <dbReference type="ARBA" id="ARBA00022448"/>
    </source>
</evidence>
<evidence type="ECO:0000256" key="2">
    <source>
        <dbReference type="ARBA" id="ARBA00007613"/>
    </source>
</evidence>
<sequence>MKTNILYIVTLLLLIGSSKPLHAQKKMLALKDALEMAKQGNKAIQVQILEEIHAREITNEVKGGLLPSISANAAYSRYFDRQVIFLPGSFAGTDKAVQDVAVGGKNVYHVFATLNQPILAPGTHHLTKASKINESIQNEKTADLKSQIALLVSTRYLDMLMMNSQLDLLEQSLQRNKKALQDSRSLLAQGRGLKSDTLRSFVAVANLESSVSYLKNNVTVAGIELKRLIGLEDPAEIELSDNLELNIETSQHEFHQVDAALAIAEKNRKDLNIQELNIELQQKNMKVIQAELLPQLSLIGQYQLQAQADNFKFGQYALPRTSFLGLQLTVPVFNGNRTKSKINQSKIKMRQEEIRLNDLKDEVKTELATLISQWKEAVNQLNIQEKTVQSATLNHQMVDDRFKNSLGSRLELTDAELALTQAKINNLNAIYKIQVLHVKLKHAVGQLSL</sequence>
<dbReference type="EMBL" id="JBDJNQ010000001">
    <property type="protein sequence ID" value="MEN5376411.1"/>
    <property type="molecule type" value="Genomic_DNA"/>
</dbReference>
<keyword evidence="4" id="KW-1134">Transmembrane beta strand</keyword>
<organism evidence="9 10">
    <name type="scientific">Sphingobacterium kitahiroshimense</name>
    <dbReference type="NCBI Taxonomy" id="470446"/>
    <lineage>
        <taxon>Bacteria</taxon>
        <taxon>Pseudomonadati</taxon>
        <taxon>Bacteroidota</taxon>
        <taxon>Sphingobacteriia</taxon>
        <taxon>Sphingobacteriales</taxon>
        <taxon>Sphingobacteriaceae</taxon>
        <taxon>Sphingobacterium</taxon>
    </lineage>
</organism>
<keyword evidence="6" id="KW-0472">Membrane</keyword>
<evidence type="ECO:0000256" key="1">
    <source>
        <dbReference type="ARBA" id="ARBA00004442"/>
    </source>
</evidence>
<evidence type="ECO:0000256" key="4">
    <source>
        <dbReference type="ARBA" id="ARBA00022452"/>
    </source>
</evidence>
<keyword evidence="7" id="KW-0998">Cell outer membrane</keyword>
<feature type="coiled-coil region" evidence="8">
    <location>
        <begin position="342"/>
        <end position="369"/>
    </location>
</feature>
<reference evidence="9 10" key="1">
    <citation type="submission" date="2024-04" db="EMBL/GenBank/DDBJ databases">
        <title>WGS of bacteria from Torrens River.</title>
        <authorList>
            <person name="Wyrsch E.R."/>
            <person name="Drigo B."/>
        </authorList>
    </citation>
    <scope>NUCLEOTIDE SEQUENCE [LARGE SCALE GENOMIC DNA]</scope>
    <source>
        <strain evidence="9 10">TWI391</strain>
    </source>
</reference>
<gene>
    <name evidence="9" type="ORF">ABE541_03970</name>
</gene>
<evidence type="ECO:0000256" key="6">
    <source>
        <dbReference type="ARBA" id="ARBA00023136"/>
    </source>
</evidence>
<accession>A0ABV0BNV9</accession>
<dbReference type="SUPFAM" id="SSF56954">
    <property type="entry name" value="Outer membrane efflux proteins (OEP)"/>
    <property type="match status" value="1"/>
</dbReference>
<evidence type="ECO:0000256" key="7">
    <source>
        <dbReference type="ARBA" id="ARBA00023237"/>
    </source>
</evidence>
<evidence type="ECO:0000256" key="8">
    <source>
        <dbReference type="SAM" id="Coils"/>
    </source>
</evidence>
<keyword evidence="3" id="KW-0813">Transport</keyword>
<dbReference type="Proteomes" id="UP001409291">
    <property type="component" value="Unassembled WGS sequence"/>
</dbReference>
<name>A0ABV0BNV9_9SPHI</name>
<comment type="similarity">
    <text evidence="2">Belongs to the outer membrane factor (OMF) (TC 1.B.17) family.</text>
</comment>
<dbReference type="Pfam" id="PF02321">
    <property type="entry name" value="OEP"/>
    <property type="match status" value="1"/>
</dbReference>
<comment type="caution">
    <text evidence="9">The sequence shown here is derived from an EMBL/GenBank/DDBJ whole genome shotgun (WGS) entry which is preliminary data.</text>
</comment>
<dbReference type="InterPro" id="IPR003423">
    <property type="entry name" value="OMP_efflux"/>
</dbReference>
<dbReference type="Gene3D" id="1.20.1600.10">
    <property type="entry name" value="Outer membrane efflux proteins (OEP)"/>
    <property type="match status" value="1"/>
</dbReference>
<protein>
    <submittedName>
        <fullName evidence="9">TolC family protein</fullName>
    </submittedName>
</protein>
<dbReference type="PANTHER" id="PTHR30026">
    <property type="entry name" value="OUTER MEMBRANE PROTEIN TOLC"/>
    <property type="match status" value="1"/>
</dbReference>
<dbReference type="InterPro" id="IPR051906">
    <property type="entry name" value="TolC-like"/>
</dbReference>
<comment type="subcellular location">
    <subcellularLocation>
        <location evidence="1">Cell outer membrane</location>
    </subcellularLocation>
</comment>
<keyword evidence="5" id="KW-0812">Transmembrane</keyword>
<evidence type="ECO:0000256" key="5">
    <source>
        <dbReference type="ARBA" id="ARBA00022692"/>
    </source>
</evidence>
<evidence type="ECO:0000313" key="10">
    <source>
        <dbReference type="Proteomes" id="UP001409291"/>
    </source>
</evidence>
<keyword evidence="8" id="KW-0175">Coiled coil</keyword>
<keyword evidence="10" id="KW-1185">Reference proteome</keyword>
<dbReference type="PANTHER" id="PTHR30026:SF20">
    <property type="entry name" value="OUTER MEMBRANE PROTEIN TOLC"/>
    <property type="match status" value="1"/>
</dbReference>
<dbReference type="RefSeq" id="WP_346580669.1">
    <property type="nucleotide sequence ID" value="NZ_JBDJLH010000001.1"/>
</dbReference>
<proteinExistence type="inferred from homology"/>
<feature type="coiled-coil region" evidence="8">
    <location>
        <begin position="266"/>
        <end position="293"/>
    </location>
</feature>